<dbReference type="Proteomes" id="UP000499080">
    <property type="component" value="Unassembled WGS sequence"/>
</dbReference>
<feature type="compositionally biased region" description="Polar residues" evidence="1">
    <location>
        <begin position="66"/>
        <end position="97"/>
    </location>
</feature>
<comment type="caution">
    <text evidence="2">The sequence shown here is derived from an EMBL/GenBank/DDBJ whole genome shotgun (WGS) entry which is preliminary data.</text>
</comment>
<sequence>MVPWVLLKLLVKNSVSRKRADQSSPKFQKVIRGSQSAQNCKKFQKIPVSQRKNTKRSVRQKEPEKSTATQAISQTAPQPINQAMASNSTVAKQQQMPTPKLKLGGAKGTSEIFLEKWGFSRSAGPKHTKFLG</sequence>
<evidence type="ECO:0000256" key="1">
    <source>
        <dbReference type="SAM" id="MobiDB-lite"/>
    </source>
</evidence>
<feature type="region of interest" description="Disordered" evidence="1">
    <location>
        <begin position="17"/>
        <end position="105"/>
    </location>
</feature>
<name>A0A4Y2IE87_ARAVE</name>
<evidence type="ECO:0000313" key="2">
    <source>
        <dbReference type="EMBL" id="GBM75964.1"/>
    </source>
</evidence>
<gene>
    <name evidence="2" type="ORF">AVEN_230494_1</name>
</gene>
<reference evidence="2 3" key="1">
    <citation type="journal article" date="2019" name="Sci. Rep.">
        <title>Orb-weaving spider Araneus ventricosus genome elucidates the spidroin gene catalogue.</title>
        <authorList>
            <person name="Kono N."/>
            <person name="Nakamura H."/>
            <person name="Ohtoshi R."/>
            <person name="Moran D.A.P."/>
            <person name="Shinohara A."/>
            <person name="Yoshida Y."/>
            <person name="Fujiwara M."/>
            <person name="Mori M."/>
            <person name="Tomita M."/>
            <person name="Arakawa K."/>
        </authorList>
    </citation>
    <scope>NUCLEOTIDE SEQUENCE [LARGE SCALE GENOMIC DNA]</scope>
</reference>
<dbReference type="EMBL" id="BGPR01002589">
    <property type="protein sequence ID" value="GBM75964.1"/>
    <property type="molecule type" value="Genomic_DNA"/>
</dbReference>
<organism evidence="2 3">
    <name type="scientific">Araneus ventricosus</name>
    <name type="common">Orbweaver spider</name>
    <name type="synonym">Epeira ventricosa</name>
    <dbReference type="NCBI Taxonomy" id="182803"/>
    <lineage>
        <taxon>Eukaryota</taxon>
        <taxon>Metazoa</taxon>
        <taxon>Ecdysozoa</taxon>
        <taxon>Arthropoda</taxon>
        <taxon>Chelicerata</taxon>
        <taxon>Arachnida</taxon>
        <taxon>Araneae</taxon>
        <taxon>Araneomorphae</taxon>
        <taxon>Entelegynae</taxon>
        <taxon>Araneoidea</taxon>
        <taxon>Araneidae</taxon>
        <taxon>Araneus</taxon>
    </lineage>
</organism>
<dbReference type="AlphaFoldDB" id="A0A4Y2IE87"/>
<proteinExistence type="predicted"/>
<keyword evidence="3" id="KW-1185">Reference proteome</keyword>
<protein>
    <submittedName>
        <fullName evidence="2">Uncharacterized protein</fullName>
    </submittedName>
</protein>
<accession>A0A4Y2IE87</accession>
<evidence type="ECO:0000313" key="3">
    <source>
        <dbReference type="Proteomes" id="UP000499080"/>
    </source>
</evidence>